<dbReference type="InterPro" id="IPR010982">
    <property type="entry name" value="Lambda_DNA-bd_dom_sf"/>
</dbReference>
<keyword evidence="3" id="KW-0804">Transcription</keyword>
<sequence length="334" mass="37282">MKNVTLKDVAKAAGVSYATVSRALSGSNQIGKSTRERIVRLCDEMGYTGNYVARSMVMKKTYLLGLVVPAIENEFMSQLAYYVEMSARARGYNIMLCNSEPDLKQEEMVVKLLLGRRVDGILIVPQSPATYEKIAPLLEQIPAVFLSENLRDQPQSYVSVDNSRGAYLGVEYLYGLGHREILYFGCRNSTTHQLRAEGYLRACRQFGLEPRLHHSDFARSSIENGYQMVKELFAKPIDYTAIFASTDSNALGILKAADELHIRIPGDLSLIGFDNIPSTALPRIDLTTIEQPKKEMAVQAVDMLLDKIEKGTQGYVHQILMPSLVQRGTCRSLT</sequence>
<dbReference type="PRINTS" id="PR00036">
    <property type="entry name" value="HTHLACI"/>
</dbReference>
<evidence type="ECO:0000259" key="4">
    <source>
        <dbReference type="PROSITE" id="PS50932"/>
    </source>
</evidence>
<protein>
    <submittedName>
        <fullName evidence="5">LacI family transcriptional regulator</fullName>
    </submittedName>
</protein>
<dbReference type="InterPro" id="IPR000843">
    <property type="entry name" value="HTH_LacI"/>
</dbReference>
<evidence type="ECO:0000256" key="3">
    <source>
        <dbReference type="ARBA" id="ARBA00023163"/>
    </source>
</evidence>
<dbReference type="InterPro" id="IPR028082">
    <property type="entry name" value="Peripla_BP_I"/>
</dbReference>
<dbReference type="PANTHER" id="PTHR30146:SF109">
    <property type="entry name" value="HTH-TYPE TRANSCRIPTIONAL REGULATOR GALS"/>
    <property type="match status" value="1"/>
</dbReference>
<dbReference type="PANTHER" id="PTHR30146">
    <property type="entry name" value="LACI-RELATED TRANSCRIPTIONAL REPRESSOR"/>
    <property type="match status" value="1"/>
</dbReference>
<name>A0A4D7AP06_9FIRM</name>
<gene>
    <name evidence="5" type="ORF">EIO64_08750</name>
</gene>
<dbReference type="Gene3D" id="3.40.50.2300">
    <property type="match status" value="2"/>
</dbReference>
<organism evidence="5 6">
    <name type="scientific">Dysosmobacter welbionis</name>
    <dbReference type="NCBI Taxonomy" id="2093857"/>
    <lineage>
        <taxon>Bacteria</taxon>
        <taxon>Bacillati</taxon>
        <taxon>Bacillota</taxon>
        <taxon>Clostridia</taxon>
        <taxon>Eubacteriales</taxon>
        <taxon>Oscillospiraceae</taxon>
        <taxon>Dysosmobacter</taxon>
    </lineage>
</organism>
<dbReference type="KEGG" id="obj:EIO64_08750"/>
<dbReference type="RefSeq" id="WP_025543572.1">
    <property type="nucleotide sequence ID" value="NZ_CP034413.3"/>
</dbReference>
<dbReference type="AlphaFoldDB" id="A0A4D7AP06"/>
<keyword evidence="2" id="KW-0238">DNA-binding</keyword>
<dbReference type="Gene3D" id="1.10.260.40">
    <property type="entry name" value="lambda repressor-like DNA-binding domains"/>
    <property type="match status" value="1"/>
</dbReference>
<dbReference type="SUPFAM" id="SSF47413">
    <property type="entry name" value="lambda repressor-like DNA-binding domains"/>
    <property type="match status" value="1"/>
</dbReference>
<dbReference type="Pfam" id="PF13377">
    <property type="entry name" value="Peripla_BP_3"/>
    <property type="match status" value="1"/>
</dbReference>
<dbReference type="CDD" id="cd06267">
    <property type="entry name" value="PBP1_LacI_sugar_binding-like"/>
    <property type="match status" value="1"/>
</dbReference>
<accession>A0A4D7AP06</accession>
<dbReference type="SMART" id="SM00354">
    <property type="entry name" value="HTH_LACI"/>
    <property type="match status" value="1"/>
</dbReference>
<keyword evidence="6" id="KW-1185">Reference proteome</keyword>
<keyword evidence="1" id="KW-0805">Transcription regulation</keyword>
<feature type="domain" description="HTH lacI-type" evidence="4">
    <location>
        <begin position="4"/>
        <end position="58"/>
    </location>
</feature>
<dbReference type="PROSITE" id="PS50932">
    <property type="entry name" value="HTH_LACI_2"/>
    <property type="match status" value="1"/>
</dbReference>
<dbReference type="InterPro" id="IPR046335">
    <property type="entry name" value="LacI/GalR-like_sensor"/>
</dbReference>
<dbReference type="GO" id="GO:0000976">
    <property type="term" value="F:transcription cis-regulatory region binding"/>
    <property type="evidence" value="ECO:0007669"/>
    <property type="project" value="TreeGrafter"/>
</dbReference>
<dbReference type="Proteomes" id="UP000298642">
    <property type="component" value="Chromosome"/>
</dbReference>
<proteinExistence type="predicted"/>
<reference evidence="6" key="1">
    <citation type="submission" date="2018-12" db="EMBL/GenBank/DDBJ databases">
        <title>Dusodibacter welbiota gen. nov., sp. nov., isolated from human faeces and emended description of the Oscillibacter genus.</title>
        <authorList>
            <person name="Le Roy T."/>
            <person name="Van der Smissen P."/>
            <person name="Delzenne N."/>
            <person name="Muccioli G."/>
            <person name="Collet J.F."/>
            <person name="Cani P.D."/>
        </authorList>
    </citation>
    <scope>NUCLEOTIDE SEQUENCE [LARGE SCALE GENOMIC DNA]</scope>
    <source>
        <strain evidence="6">J115</strain>
    </source>
</reference>
<dbReference type="GO" id="GO:0003700">
    <property type="term" value="F:DNA-binding transcription factor activity"/>
    <property type="evidence" value="ECO:0007669"/>
    <property type="project" value="TreeGrafter"/>
</dbReference>
<evidence type="ECO:0000313" key="5">
    <source>
        <dbReference type="EMBL" id="QCI59303.1"/>
    </source>
</evidence>
<dbReference type="Pfam" id="PF00356">
    <property type="entry name" value="LacI"/>
    <property type="match status" value="1"/>
</dbReference>
<dbReference type="GeneID" id="89523670"/>
<dbReference type="PROSITE" id="PS00356">
    <property type="entry name" value="HTH_LACI_1"/>
    <property type="match status" value="1"/>
</dbReference>
<dbReference type="CDD" id="cd01392">
    <property type="entry name" value="HTH_LacI"/>
    <property type="match status" value="1"/>
</dbReference>
<dbReference type="EMBL" id="CP034413">
    <property type="protein sequence ID" value="QCI59303.1"/>
    <property type="molecule type" value="Genomic_DNA"/>
</dbReference>
<dbReference type="SUPFAM" id="SSF53822">
    <property type="entry name" value="Periplasmic binding protein-like I"/>
    <property type="match status" value="1"/>
</dbReference>
<evidence type="ECO:0000256" key="1">
    <source>
        <dbReference type="ARBA" id="ARBA00023015"/>
    </source>
</evidence>
<evidence type="ECO:0000256" key="2">
    <source>
        <dbReference type="ARBA" id="ARBA00023125"/>
    </source>
</evidence>
<evidence type="ECO:0000313" key="6">
    <source>
        <dbReference type="Proteomes" id="UP000298642"/>
    </source>
</evidence>